<dbReference type="NCBIfam" id="NF006279">
    <property type="entry name" value="PRK08447.1"/>
    <property type="match status" value="1"/>
</dbReference>
<evidence type="ECO:0000256" key="5">
    <source>
        <dbReference type="ARBA" id="ARBA00022813"/>
    </source>
</evidence>
<dbReference type="EMBL" id="FPHE01000151">
    <property type="protein sequence ID" value="SFV66341.1"/>
    <property type="molecule type" value="Genomic_DNA"/>
</dbReference>
<dbReference type="CDD" id="cd01679">
    <property type="entry name" value="RNR_I"/>
    <property type="match status" value="1"/>
</dbReference>
<dbReference type="PROSITE" id="PS00089">
    <property type="entry name" value="RIBORED_LARGE"/>
    <property type="match status" value="1"/>
</dbReference>
<comment type="similarity">
    <text evidence="1">Belongs to the ribonucleoside diphosphate reductase large chain family.</text>
</comment>
<dbReference type="InterPro" id="IPR013346">
    <property type="entry name" value="NrdE_NrdA_C"/>
</dbReference>
<keyword evidence="5" id="KW-0068">Autocatalytic cleavage</keyword>
<dbReference type="PRINTS" id="PR01183">
    <property type="entry name" value="RIBORDTASEM1"/>
</dbReference>
<dbReference type="PROSITE" id="PS51161">
    <property type="entry name" value="ATP_CONE"/>
    <property type="match status" value="1"/>
</dbReference>
<evidence type="ECO:0000256" key="3">
    <source>
        <dbReference type="ARBA" id="ARBA00022533"/>
    </source>
</evidence>
<dbReference type="InterPro" id="IPR004042">
    <property type="entry name" value="Intein_endonuc_central"/>
</dbReference>
<dbReference type="InterPro" id="IPR006141">
    <property type="entry name" value="Intein_N"/>
</dbReference>
<keyword evidence="3" id="KW-0021">Allosteric enzyme</keyword>
<dbReference type="SUPFAM" id="SSF48168">
    <property type="entry name" value="R1 subunit of ribonucleotide reductase, N-terminal domain"/>
    <property type="match status" value="1"/>
</dbReference>
<dbReference type="GO" id="GO:0005971">
    <property type="term" value="C:ribonucleoside-diphosphate reductase complex"/>
    <property type="evidence" value="ECO:0007669"/>
    <property type="project" value="TreeGrafter"/>
</dbReference>
<dbReference type="InterPro" id="IPR000788">
    <property type="entry name" value="RNR_lg_C"/>
</dbReference>
<dbReference type="EC" id="1.17.4.1" evidence="2"/>
<dbReference type="InterPro" id="IPR039718">
    <property type="entry name" value="Rrm1"/>
</dbReference>
<dbReference type="GO" id="GO:0016539">
    <property type="term" value="P:intein-mediated protein splicing"/>
    <property type="evidence" value="ECO:0007669"/>
    <property type="project" value="InterPro"/>
</dbReference>
<dbReference type="Gene3D" id="2.170.16.10">
    <property type="entry name" value="Hedgehog/Intein (Hint) domain"/>
    <property type="match status" value="1"/>
</dbReference>
<keyword evidence="4" id="KW-0547">Nucleotide-binding</keyword>
<dbReference type="InterPro" id="IPR013509">
    <property type="entry name" value="RNR_lsu_N"/>
</dbReference>
<dbReference type="PANTHER" id="PTHR11573">
    <property type="entry name" value="RIBONUCLEOSIDE-DIPHOSPHATE REDUCTASE LARGE CHAIN"/>
    <property type="match status" value="1"/>
</dbReference>
<dbReference type="InterPro" id="IPR027434">
    <property type="entry name" value="Homing_endonucl"/>
</dbReference>
<evidence type="ECO:0000256" key="6">
    <source>
        <dbReference type="ARBA" id="ARBA00022840"/>
    </source>
</evidence>
<reference evidence="12" key="1">
    <citation type="submission" date="2016-10" db="EMBL/GenBank/DDBJ databases">
        <authorList>
            <person name="de Groot N.N."/>
        </authorList>
    </citation>
    <scope>NUCLEOTIDE SEQUENCE</scope>
</reference>
<dbReference type="Pfam" id="PF00317">
    <property type="entry name" value="Ribonuc_red_lgN"/>
    <property type="match status" value="1"/>
</dbReference>
<dbReference type="GO" id="GO:0005524">
    <property type="term" value="F:ATP binding"/>
    <property type="evidence" value="ECO:0007669"/>
    <property type="project" value="UniProtKB-KW"/>
</dbReference>
<dbReference type="InterPro" id="IPR030934">
    <property type="entry name" value="Intein_C"/>
</dbReference>
<dbReference type="GO" id="GO:0004748">
    <property type="term" value="F:ribonucleoside-diphosphate reductase activity, thioredoxin disulfide as acceptor"/>
    <property type="evidence" value="ECO:0007669"/>
    <property type="project" value="UniProtKB-EC"/>
</dbReference>
<organism evidence="12">
    <name type="scientific">hydrothermal vent metagenome</name>
    <dbReference type="NCBI Taxonomy" id="652676"/>
    <lineage>
        <taxon>unclassified sequences</taxon>
        <taxon>metagenomes</taxon>
        <taxon>ecological metagenomes</taxon>
    </lineage>
</organism>
<evidence type="ECO:0000256" key="7">
    <source>
        <dbReference type="ARBA" id="ARBA00023000"/>
    </source>
</evidence>
<keyword evidence="8 12" id="KW-0560">Oxidoreductase</keyword>
<dbReference type="Pfam" id="PF02867">
    <property type="entry name" value="Ribonuc_red_lgC"/>
    <property type="match status" value="1"/>
</dbReference>
<dbReference type="PROSITE" id="PS50819">
    <property type="entry name" value="INTEIN_ENDONUCLEASE"/>
    <property type="match status" value="1"/>
</dbReference>
<evidence type="ECO:0000313" key="12">
    <source>
        <dbReference type="EMBL" id="SFV66341.1"/>
    </source>
</evidence>
<keyword evidence="7" id="KW-0651">Protein splicing</keyword>
<dbReference type="SMART" id="SM00306">
    <property type="entry name" value="HintN"/>
    <property type="match status" value="1"/>
</dbReference>
<dbReference type="PANTHER" id="PTHR11573:SF6">
    <property type="entry name" value="RIBONUCLEOSIDE-DIPHOSPHATE REDUCTASE LARGE SUBUNIT"/>
    <property type="match status" value="1"/>
</dbReference>
<dbReference type="AlphaFoldDB" id="A0A1W1CKZ7"/>
<dbReference type="InterPro" id="IPR003587">
    <property type="entry name" value="Hint_dom_N"/>
</dbReference>
<evidence type="ECO:0000256" key="1">
    <source>
        <dbReference type="ARBA" id="ARBA00010406"/>
    </source>
</evidence>
<accession>A0A1W1CKZ7</accession>
<evidence type="ECO:0000259" key="11">
    <source>
        <dbReference type="PROSITE" id="PS51161"/>
    </source>
</evidence>
<keyword evidence="6" id="KW-0067">ATP-binding</keyword>
<proteinExistence type="inferred from homology"/>
<dbReference type="InterPro" id="IPR003586">
    <property type="entry name" value="Hint_dom_C"/>
</dbReference>
<evidence type="ECO:0000256" key="2">
    <source>
        <dbReference type="ARBA" id="ARBA00012274"/>
    </source>
</evidence>
<dbReference type="SMART" id="SM00305">
    <property type="entry name" value="HintC"/>
    <property type="match status" value="1"/>
</dbReference>
<dbReference type="PROSITE" id="PS50817">
    <property type="entry name" value="INTEIN_N_TER"/>
    <property type="match status" value="1"/>
</dbReference>
<dbReference type="InterPro" id="IPR036844">
    <property type="entry name" value="Hint_dom_sf"/>
</dbReference>
<feature type="domain" description="DOD-type homing endonuclease" evidence="10">
    <location>
        <begin position="416"/>
        <end position="547"/>
    </location>
</feature>
<evidence type="ECO:0000256" key="9">
    <source>
        <dbReference type="ARBA" id="ARBA00023116"/>
    </source>
</evidence>
<protein>
    <recommendedName>
        <fullName evidence="2">ribonucleoside-diphosphate reductase</fullName>
        <ecNumber evidence="2">1.17.4.1</ecNumber>
    </recommendedName>
</protein>
<dbReference type="NCBIfam" id="TIGR02506">
    <property type="entry name" value="NrdE_NrdA"/>
    <property type="match status" value="1"/>
</dbReference>
<dbReference type="GO" id="GO:0009263">
    <property type="term" value="P:deoxyribonucleotide biosynthetic process"/>
    <property type="evidence" value="ECO:0007669"/>
    <property type="project" value="UniProtKB-KW"/>
</dbReference>
<dbReference type="PROSITE" id="PS50818">
    <property type="entry name" value="INTEIN_C_TER"/>
    <property type="match status" value="1"/>
</dbReference>
<dbReference type="UniPathway" id="UPA00326"/>
<evidence type="ECO:0000256" key="4">
    <source>
        <dbReference type="ARBA" id="ARBA00022741"/>
    </source>
</evidence>
<evidence type="ECO:0000256" key="8">
    <source>
        <dbReference type="ARBA" id="ARBA00023002"/>
    </source>
</evidence>
<dbReference type="InterPro" id="IPR006142">
    <property type="entry name" value="INTEIN"/>
</dbReference>
<dbReference type="NCBIfam" id="TIGR01443">
    <property type="entry name" value="intein_Cterm"/>
    <property type="match status" value="1"/>
</dbReference>
<name>A0A1W1CKZ7_9ZZZZ</name>
<dbReference type="SUPFAM" id="SSF51294">
    <property type="entry name" value="Hedgehog/intein (Hint) domain"/>
    <property type="match status" value="1"/>
</dbReference>
<dbReference type="InterPro" id="IPR005144">
    <property type="entry name" value="ATP-cone_dom"/>
</dbReference>
<keyword evidence="9" id="KW-0215">Deoxyribonucleotide synthesis</keyword>
<dbReference type="InterPro" id="IPR008926">
    <property type="entry name" value="RNR_R1-su_N"/>
</dbReference>
<dbReference type="PRINTS" id="PR00379">
    <property type="entry name" value="INTEIN"/>
</dbReference>
<dbReference type="Gene3D" id="3.10.28.10">
    <property type="entry name" value="Homing endonucleases"/>
    <property type="match status" value="1"/>
</dbReference>
<sequence>MIRVVKRSGRVETLDITKIQKYTSGSVEGLMGVSQSELEVDANLHFRDMISSKDIQKTLIKTAVDKIDIDRPNWTFVASRLFLYDLYHRVSSYTGYKHLRDYLEKGEAEGRILLGLKEKYDLNDLNFYIRPERDLQFTYLGIKTLYDRYLLKDSQGEPIELPQHLFMGVAMFLAQNEKDCQGWAKKFYDMMSKFEVMPGTPTISNARTPRHQLSSCFPKGEKVLTYNGFKNIEKIEIGDFVVTHKNRFKKVYKILQRDYCEKLYSFDISGFERDTLKCTSEHPILAIAKDTVKCIRKGNLCIFSQKKLKRCFKIKGEYREDCEFLNNNFYEQPKWIEAKDIKIGDFMQVSYPTFNHKERYIKVSDYIKLKNLEIVDDKVMIKREACGYEYYARSYYNNQINPIKNTIPLNSDFMRLIGYYLAEGYVSEHRRAVYFTFGSKELDYINDTVNIIKNLFDIKVNIIENSDNSTTVSVHNKLFANFIYALTGSGFNKKELTDILLYAQNQIELLVGVFRGDGCTLDNGISLSLSNKTLIKQLYNIALREGLTPKIRVPSLSKLATTQPYILEINYLNDKKFVELVGKNLEKIKVNLYDKNGQKVGRQINQFWFNNNFFTKVNKVKTEDIDEQVYNLEVEDDHSYVVNNIAVHNCYIGSTPDNIEGIFDAYKEMALLSKFGGGIGWDWSQVRGMGSYIDGHKHAAGGIVPFLKIANDVAIAVDQLGTRRGAIAVYVEPWHIDIKDFLDLKKNSGEERRRAHDLFPALWLNDLFMQRVQEDATWTLFDPYEVRELTTLYGEEFTQRYLELEKSDNVTKSVISAKGLWKEILRSYFETGNPFLTFKDTANRRNPNKHSGLIRSSNLCCEIFQNTSPNYYKIKVTYSDKSIDIFEEEELITVDSGMTKPAKKITALDCIGEKQVWMVDKEMTDGDTAVCNLASINLSKVNTKEDMARVVPIAIRMLDNVIDLNFYPLAKVKKTNEKSRAIGLGVMGEAQMLAESKIKWGSDEHFLKIDEVMESVSYYAIKSSSDLAVEKGIYPMFKGSEWSQGIFPIDNANKEASKLVDRGGLFGYTHDWQELKEKVKKDGMRNGYLMAIAPTSSISILTGTTQAIEPVYKRKWYEENLSGMIPVVVPNLSPDTWEYYTPSYDLNQNVLIKAGAIRQKWIDQGQSLNIFLSLDKASGKYLNEIYMNAWKYGLKSTYYLRSQSPEAINDVADRSQECIGCQ</sequence>
<dbReference type="SUPFAM" id="SSF51998">
    <property type="entry name" value="PFL-like glycyl radical enzymes"/>
    <property type="match status" value="1"/>
</dbReference>
<evidence type="ECO:0000259" key="10">
    <source>
        <dbReference type="PROSITE" id="PS50819"/>
    </source>
</evidence>
<dbReference type="CDD" id="cd00081">
    <property type="entry name" value="Hint"/>
    <property type="match status" value="2"/>
</dbReference>
<dbReference type="Gene3D" id="3.20.70.20">
    <property type="match status" value="2"/>
</dbReference>
<feature type="domain" description="ATP-cone" evidence="11">
    <location>
        <begin position="2"/>
        <end position="92"/>
    </location>
</feature>
<gene>
    <name evidence="12" type="ORF">MNB_SV-12-1946</name>
</gene>
<dbReference type="GO" id="GO:0004519">
    <property type="term" value="F:endonuclease activity"/>
    <property type="evidence" value="ECO:0007669"/>
    <property type="project" value="InterPro"/>
</dbReference>